<name>A0A117RR83_9ACTN</name>
<dbReference type="AlphaFoldDB" id="A0A117RR83"/>
<evidence type="ECO:0000313" key="3">
    <source>
        <dbReference type="EMBL" id="KUO04847.1"/>
    </source>
</evidence>
<comment type="caution">
    <text evidence="3">The sequence shown here is derived from an EMBL/GenBank/DDBJ whole genome shotgun (WGS) entry which is preliminary data.</text>
</comment>
<dbReference type="PANTHER" id="PTHR23150">
    <property type="entry name" value="SULFATASE MODIFYING FACTOR 1, 2"/>
    <property type="match status" value="1"/>
</dbReference>
<dbReference type="PANTHER" id="PTHR23150:SF19">
    <property type="entry name" value="FORMYLGLYCINE-GENERATING ENZYME"/>
    <property type="match status" value="1"/>
</dbReference>
<dbReference type="InterPro" id="IPR051043">
    <property type="entry name" value="Sulfatase_Mod_Factor_Kinase"/>
</dbReference>
<evidence type="ECO:0000313" key="4">
    <source>
        <dbReference type="Proteomes" id="UP000053429"/>
    </source>
</evidence>
<dbReference type="GO" id="GO:0120147">
    <property type="term" value="F:formylglycine-generating oxidase activity"/>
    <property type="evidence" value="ECO:0007669"/>
    <property type="project" value="TreeGrafter"/>
</dbReference>
<dbReference type="EMBL" id="LMWY01000010">
    <property type="protein sequence ID" value="KUO04847.1"/>
    <property type="molecule type" value="Genomic_DNA"/>
</dbReference>
<protein>
    <recommendedName>
        <fullName evidence="2">Sulfatase-modifying factor enzyme-like domain-containing protein</fullName>
    </recommendedName>
</protein>
<reference evidence="3 4" key="1">
    <citation type="submission" date="2015-10" db="EMBL/GenBank/DDBJ databases">
        <title>Draft genome sequence of Streptomyces caeruleatus NRRL B-24802, type strain for the species Streptomyces caeruleatus.</title>
        <authorList>
            <person name="Ruckert C."/>
            <person name="Winkler A."/>
            <person name="Kalinowski J."/>
            <person name="Kampfer P."/>
            <person name="Glaeser S."/>
        </authorList>
    </citation>
    <scope>NUCLEOTIDE SEQUENCE [LARGE SCALE GENOMIC DNA]</scope>
    <source>
        <strain evidence="3 4">NRRL B-24802</strain>
    </source>
</reference>
<evidence type="ECO:0000259" key="2">
    <source>
        <dbReference type="Pfam" id="PF03781"/>
    </source>
</evidence>
<feature type="region of interest" description="Disordered" evidence="1">
    <location>
        <begin position="94"/>
        <end position="125"/>
    </location>
</feature>
<dbReference type="Gene3D" id="3.90.1580.10">
    <property type="entry name" value="paralog of FGE (formylglycine-generating enzyme)"/>
    <property type="match status" value="1"/>
</dbReference>
<feature type="domain" description="Sulfatase-modifying factor enzyme-like" evidence="2">
    <location>
        <begin position="42"/>
        <end position="192"/>
    </location>
</feature>
<sequence>MTASSATAVTATVGSTIRWVRIEGGICRFGDQQRRIKVRTLEWTRTVLSWAQLACGTDPRPVTGLAQPDAAALARALGGRLPRSVEWEWAASGPTSRTYPWGEEEPTPRRANLRGGPGRSTPVGAYPDGATPDGLLDMAGNVWEWTSSTTLGSGFILRGASHNSPALYAKSTFLNAAPAELESDGIGFRVVREP</sequence>
<dbReference type="Pfam" id="PF03781">
    <property type="entry name" value="FGE-sulfatase"/>
    <property type="match status" value="1"/>
</dbReference>
<dbReference type="OrthoDB" id="9768004at2"/>
<dbReference type="InterPro" id="IPR042095">
    <property type="entry name" value="SUMF_sf"/>
</dbReference>
<evidence type="ECO:0000256" key="1">
    <source>
        <dbReference type="SAM" id="MobiDB-lite"/>
    </source>
</evidence>
<keyword evidence="4" id="KW-1185">Reference proteome</keyword>
<proteinExistence type="predicted"/>
<dbReference type="InterPro" id="IPR005532">
    <property type="entry name" value="SUMF_dom"/>
</dbReference>
<accession>A0A117RR83</accession>
<dbReference type="RefSeq" id="WP_062718488.1">
    <property type="nucleotide sequence ID" value="NZ_KQ948926.1"/>
</dbReference>
<organism evidence="3 4">
    <name type="scientific">Streptomyces caeruleatus</name>
    <dbReference type="NCBI Taxonomy" id="661399"/>
    <lineage>
        <taxon>Bacteria</taxon>
        <taxon>Bacillati</taxon>
        <taxon>Actinomycetota</taxon>
        <taxon>Actinomycetes</taxon>
        <taxon>Kitasatosporales</taxon>
        <taxon>Streptomycetaceae</taxon>
        <taxon>Streptomyces</taxon>
    </lineage>
</organism>
<dbReference type="Proteomes" id="UP000053429">
    <property type="component" value="Unassembled WGS sequence"/>
</dbReference>
<gene>
    <name evidence="3" type="ORF">AQJ67_09915</name>
</gene>
<dbReference type="InterPro" id="IPR016187">
    <property type="entry name" value="CTDL_fold"/>
</dbReference>
<dbReference type="STRING" id="661399.AQJ67_09915"/>
<dbReference type="SUPFAM" id="SSF56436">
    <property type="entry name" value="C-type lectin-like"/>
    <property type="match status" value="1"/>
</dbReference>